<reference evidence="2" key="4">
    <citation type="submission" date="2025-08" db="UniProtKB">
        <authorList>
            <consortium name="Ensembl"/>
        </authorList>
    </citation>
    <scope>IDENTIFICATION</scope>
</reference>
<protein>
    <submittedName>
        <fullName evidence="2">Leucine rich repeat containing 34</fullName>
    </submittedName>
</protein>
<dbReference type="PANTHER" id="PTHR24111:SF0">
    <property type="entry name" value="LEUCINE-RICH REPEAT-CONTAINING PROTEIN"/>
    <property type="match status" value="1"/>
</dbReference>
<keyword evidence="1" id="KW-0677">Repeat</keyword>
<dbReference type="Proteomes" id="UP000314986">
    <property type="component" value="Unassembled WGS sequence"/>
</dbReference>
<evidence type="ECO:0000313" key="2">
    <source>
        <dbReference type="Ensembl" id="ENSCMIP00000000075.1"/>
    </source>
</evidence>
<dbReference type="Gene3D" id="3.80.10.10">
    <property type="entry name" value="Ribonuclease Inhibitor"/>
    <property type="match status" value="2"/>
</dbReference>
<dbReference type="OMA" id="IKNCGMK"/>
<dbReference type="SMART" id="SM00368">
    <property type="entry name" value="LRR_RI"/>
    <property type="match status" value="6"/>
</dbReference>
<dbReference type="GeneTree" id="ENSGT00940000156456"/>
<reference evidence="3" key="3">
    <citation type="journal article" date="2014" name="Nature">
        <title>Elephant shark genome provides unique insights into gnathostome evolution.</title>
        <authorList>
            <consortium name="International Elephant Shark Genome Sequencing Consortium"/>
            <person name="Venkatesh B."/>
            <person name="Lee A.P."/>
            <person name="Ravi V."/>
            <person name="Maurya A.K."/>
            <person name="Lian M.M."/>
            <person name="Swann J.B."/>
            <person name="Ohta Y."/>
            <person name="Flajnik M.F."/>
            <person name="Sutoh Y."/>
            <person name="Kasahara M."/>
            <person name="Hoon S."/>
            <person name="Gangu V."/>
            <person name="Roy S.W."/>
            <person name="Irimia M."/>
            <person name="Korzh V."/>
            <person name="Kondrychyn I."/>
            <person name="Lim Z.W."/>
            <person name="Tay B.H."/>
            <person name="Tohari S."/>
            <person name="Kong K.W."/>
            <person name="Ho S."/>
            <person name="Lorente-Galdos B."/>
            <person name="Quilez J."/>
            <person name="Marques-Bonet T."/>
            <person name="Raney B.J."/>
            <person name="Ingham P.W."/>
            <person name="Tay A."/>
            <person name="Hillier L.W."/>
            <person name="Minx P."/>
            <person name="Boehm T."/>
            <person name="Wilson R.K."/>
            <person name="Brenner S."/>
            <person name="Warren W.C."/>
        </authorList>
    </citation>
    <scope>NUCLEOTIDE SEQUENCE [LARGE SCALE GENOMIC DNA]</scope>
</reference>
<accession>A0A4W3GBX8</accession>
<dbReference type="STRING" id="7868.ENSCMIP00000000075"/>
<name>A0A4W3GBX8_CALMI</name>
<dbReference type="PANTHER" id="PTHR24111">
    <property type="entry name" value="LEUCINE-RICH REPEAT-CONTAINING PROTEIN 34"/>
    <property type="match status" value="1"/>
</dbReference>
<dbReference type="AlphaFoldDB" id="A0A4W3GBX8"/>
<dbReference type="InterPro" id="IPR032675">
    <property type="entry name" value="LRR_dom_sf"/>
</dbReference>
<organism evidence="2 3">
    <name type="scientific">Callorhinchus milii</name>
    <name type="common">Ghost shark</name>
    <dbReference type="NCBI Taxonomy" id="7868"/>
    <lineage>
        <taxon>Eukaryota</taxon>
        <taxon>Metazoa</taxon>
        <taxon>Chordata</taxon>
        <taxon>Craniata</taxon>
        <taxon>Vertebrata</taxon>
        <taxon>Chondrichthyes</taxon>
        <taxon>Holocephali</taxon>
        <taxon>Chimaeriformes</taxon>
        <taxon>Callorhinchidae</taxon>
        <taxon>Callorhinchus</taxon>
    </lineage>
</organism>
<dbReference type="InterPro" id="IPR001611">
    <property type="entry name" value="Leu-rich_rpt"/>
</dbReference>
<evidence type="ECO:0000256" key="1">
    <source>
        <dbReference type="ARBA" id="ARBA00022737"/>
    </source>
</evidence>
<sequence>WDAGVQNKPRVQYTIRLITEQMLKNILFGVIKLQIFLKLFQNHTLKYLRMNGNKFGNKGGMYFATMLQINCTLEDLDLGDCDLGTESLIALTTVLNKNRNLKSLNVSRPLLHSLQEKVTAHVALMLSINQTLQELHLGKQGLNNFDVDQLCEALLRNQTLRYLDLRCNQISRDGARSLAELLKHDTPLQILDLTANRIEDEGLVYISESLLYLNHNLKALAVVSNSITGIGLVAFANALKANRSLTHFYFWGNEMDETVFANLIKVGRLKPNRTDVQPYWINGRVYLAEVSHGLRKHYYWTPISGEDEEPAANAGPALLKAAPAALPNGQQM</sequence>
<proteinExistence type="predicted"/>
<evidence type="ECO:0000313" key="3">
    <source>
        <dbReference type="Proteomes" id="UP000314986"/>
    </source>
</evidence>
<dbReference type="InParanoid" id="A0A4W3GBX8"/>
<reference evidence="2" key="5">
    <citation type="submission" date="2025-09" db="UniProtKB">
        <authorList>
            <consortium name="Ensembl"/>
        </authorList>
    </citation>
    <scope>IDENTIFICATION</scope>
</reference>
<dbReference type="Pfam" id="PF13516">
    <property type="entry name" value="LRR_6"/>
    <property type="match status" value="5"/>
</dbReference>
<dbReference type="SUPFAM" id="SSF52047">
    <property type="entry name" value="RNI-like"/>
    <property type="match status" value="1"/>
</dbReference>
<reference evidence="3" key="1">
    <citation type="journal article" date="2006" name="Science">
        <title>Ancient noncoding elements conserved in the human genome.</title>
        <authorList>
            <person name="Venkatesh B."/>
            <person name="Kirkness E.F."/>
            <person name="Loh Y.H."/>
            <person name="Halpern A.L."/>
            <person name="Lee A.P."/>
            <person name="Johnson J."/>
            <person name="Dandona N."/>
            <person name="Viswanathan L.D."/>
            <person name="Tay A."/>
            <person name="Venter J.C."/>
            <person name="Strausberg R.L."/>
            <person name="Brenner S."/>
        </authorList>
    </citation>
    <scope>NUCLEOTIDE SEQUENCE [LARGE SCALE GENOMIC DNA]</scope>
</reference>
<dbReference type="Ensembl" id="ENSCMIT00000000100.1">
    <property type="protein sequence ID" value="ENSCMIP00000000075.1"/>
    <property type="gene ID" value="ENSCMIG00000000079.1"/>
</dbReference>
<reference evidence="3" key="2">
    <citation type="journal article" date="2007" name="PLoS Biol.">
        <title>Survey sequencing and comparative analysis of the elephant shark (Callorhinchus milii) genome.</title>
        <authorList>
            <person name="Venkatesh B."/>
            <person name="Kirkness E.F."/>
            <person name="Loh Y.H."/>
            <person name="Halpern A.L."/>
            <person name="Lee A.P."/>
            <person name="Johnson J."/>
            <person name="Dandona N."/>
            <person name="Viswanathan L.D."/>
            <person name="Tay A."/>
            <person name="Venter J.C."/>
            <person name="Strausberg R.L."/>
            <person name="Brenner S."/>
        </authorList>
    </citation>
    <scope>NUCLEOTIDE SEQUENCE [LARGE SCALE GENOMIC DNA]</scope>
</reference>
<dbReference type="InterPro" id="IPR052201">
    <property type="entry name" value="LRR-containing_regulator"/>
</dbReference>
<keyword evidence="3" id="KW-1185">Reference proteome</keyword>